<evidence type="ECO:0000256" key="1">
    <source>
        <dbReference type="SAM" id="Phobius"/>
    </source>
</evidence>
<dbReference type="AlphaFoldDB" id="A0A328C6H3"/>
<feature type="transmembrane region" description="Helical" evidence="1">
    <location>
        <begin position="117"/>
        <end position="136"/>
    </location>
</feature>
<keyword evidence="1" id="KW-0812">Transmembrane</keyword>
<proteinExistence type="predicted"/>
<evidence type="ECO:0000313" key="3">
    <source>
        <dbReference type="Proteomes" id="UP000249169"/>
    </source>
</evidence>
<reference evidence="2 3" key="1">
    <citation type="submission" date="2018-05" db="EMBL/GenBank/DDBJ databases">
        <title>Lujinxingia marina gen. nov. sp. nov., a new facultative anaerobic member of the class Deltaproteobacteria, and proposal of Lujinxingaceae fam. nov.</title>
        <authorList>
            <person name="Li C.-M."/>
        </authorList>
    </citation>
    <scope>NUCLEOTIDE SEQUENCE [LARGE SCALE GENOMIC DNA]</scope>
    <source>
        <strain evidence="2 3">B210</strain>
    </source>
</reference>
<gene>
    <name evidence="2" type="ORF">DL240_12785</name>
</gene>
<protein>
    <submittedName>
        <fullName evidence="2">Uncharacterized protein</fullName>
    </submittedName>
</protein>
<keyword evidence="1" id="KW-0472">Membrane</keyword>
<feature type="transmembrane region" description="Helical" evidence="1">
    <location>
        <begin position="302"/>
        <end position="321"/>
    </location>
</feature>
<feature type="transmembrane region" description="Helical" evidence="1">
    <location>
        <begin position="270"/>
        <end position="290"/>
    </location>
</feature>
<sequence length="519" mass="55155">MNEPPPTDIPPSAATKIWAPLLALLASLIFALTGYRGTSAEGLAWIERSHQSARALREGEFASFWSLDDIFAADVLGAILTAVAPAQGAIALHYLGLVCGVIATLCVGLLARRAAGPIAGLVAGIGLLGAMPWLTLFSTHDPGAIVVTLILVFVALWSTETMAPWRIGAAALILALLGWSWLGAFALATALVATELLGDRDEGGGSILRLNRWLIVIFGAALFAGSPHFWPDPQTSLPDFFLGPLLADAPDLAYRAQTYPPARPPLSMGIFWWLDQTSPAVWLPLLAGLLLARPWRNLASNVGQRTTVALLLFACLLPWLARSPGPWGIKMGPLALAALAILGGTGLTRWWSAIRRPERRAGLDHTLALPAIATLAALLPPLVSPTYLSFSTYYELPLPLVGAPAATYGPASAPVLEVHYLRRVYDELDAPIDPAAARDLTDLYVRMGKLPAEMFAREDDEEFPTLIEIPQMGAGPTWRALGPGSAWQAGVLARIPGGGAYDVLLPPKSPASPDHALTP</sequence>
<feature type="transmembrane region" description="Helical" evidence="1">
    <location>
        <begin position="363"/>
        <end position="383"/>
    </location>
</feature>
<keyword evidence="3" id="KW-1185">Reference proteome</keyword>
<name>A0A328C6H3_9DELT</name>
<feature type="transmembrane region" description="Helical" evidence="1">
    <location>
        <begin position="333"/>
        <end position="351"/>
    </location>
</feature>
<feature type="transmembrane region" description="Helical" evidence="1">
    <location>
        <begin position="165"/>
        <end position="192"/>
    </location>
</feature>
<keyword evidence="1" id="KW-1133">Transmembrane helix</keyword>
<dbReference type="EMBL" id="QHKO01000005">
    <property type="protein sequence ID" value="RAL21723.1"/>
    <property type="molecule type" value="Genomic_DNA"/>
</dbReference>
<comment type="caution">
    <text evidence="2">The sequence shown here is derived from an EMBL/GenBank/DDBJ whole genome shotgun (WGS) entry which is preliminary data.</text>
</comment>
<accession>A0A328C6H3</accession>
<evidence type="ECO:0000313" key="2">
    <source>
        <dbReference type="EMBL" id="RAL21723.1"/>
    </source>
</evidence>
<feature type="transmembrane region" description="Helical" evidence="1">
    <location>
        <begin position="91"/>
        <end position="111"/>
    </location>
</feature>
<dbReference type="OrthoDB" id="5501212at2"/>
<organism evidence="2 3">
    <name type="scientific">Lujinxingia litoralis</name>
    <dbReference type="NCBI Taxonomy" id="2211119"/>
    <lineage>
        <taxon>Bacteria</taxon>
        <taxon>Deltaproteobacteria</taxon>
        <taxon>Bradymonadales</taxon>
        <taxon>Lujinxingiaceae</taxon>
        <taxon>Lujinxingia</taxon>
    </lineage>
</organism>
<dbReference type="RefSeq" id="WP_111730288.1">
    <property type="nucleotide sequence ID" value="NZ_QHKO01000005.1"/>
</dbReference>
<feature type="transmembrane region" description="Helical" evidence="1">
    <location>
        <begin position="143"/>
        <end position="159"/>
    </location>
</feature>
<dbReference type="Proteomes" id="UP000249169">
    <property type="component" value="Unassembled WGS sequence"/>
</dbReference>